<dbReference type="GO" id="GO:0005524">
    <property type="term" value="F:ATP binding"/>
    <property type="evidence" value="ECO:0007669"/>
    <property type="project" value="InterPro"/>
</dbReference>
<accession>A0A5B7WR97</accession>
<feature type="compositionally biased region" description="Basic and acidic residues" evidence="1">
    <location>
        <begin position="172"/>
        <end position="181"/>
    </location>
</feature>
<dbReference type="SMART" id="SM00382">
    <property type="entry name" value="AAA"/>
    <property type="match status" value="1"/>
</dbReference>
<name>A0A5B7WR97_9MICC</name>
<dbReference type="REBASE" id="314688">
    <property type="entry name" value="Gcr259McrBCP"/>
</dbReference>
<dbReference type="CDD" id="cd00009">
    <property type="entry name" value="AAA"/>
    <property type="match status" value="1"/>
</dbReference>
<dbReference type="AlphaFoldDB" id="A0A5B7WR97"/>
<dbReference type="Pfam" id="PF07728">
    <property type="entry name" value="AAA_5"/>
    <property type="match status" value="1"/>
</dbReference>
<organism evidence="3 4">
    <name type="scientific">Glutamicibacter creatinolyticus</name>
    <dbReference type="NCBI Taxonomy" id="162496"/>
    <lineage>
        <taxon>Bacteria</taxon>
        <taxon>Bacillati</taxon>
        <taxon>Actinomycetota</taxon>
        <taxon>Actinomycetes</taxon>
        <taxon>Micrococcales</taxon>
        <taxon>Micrococcaceae</taxon>
        <taxon>Glutamicibacter</taxon>
    </lineage>
</organism>
<dbReference type="SUPFAM" id="SSF52540">
    <property type="entry name" value="P-loop containing nucleoside triphosphate hydrolases"/>
    <property type="match status" value="1"/>
</dbReference>
<keyword evidence="4" id="KW-1185">Reference proteome</keyword>
<dbReference type="GO" id="GO:0016887">
    <property type="term" value="F:ATP hydrolysis activity"/>
    <property type="evidence" value="ECO:0007669"/>
    <property type="project" value="InterPro"/>
</dbReference>
<gene>
    <name evidence="3" type="ORF">GcLGCM259_0855</name>
</gene>
<feature type="domain" description="AAA+ ATPase" evidence="2">
    <location>
        <begin position="245"/>
        <end position="413"/>
    </location>
</feature>
<evidence type="ECO:0000313" key="3">
    <source>
        <dbReference type="EMBL" id="QCY46611.1"/>
    </source>
</evidence>
<protein>
    <submittedName>
        <fullName evidence="3">IS110 family transposase</fullName>
    </submittedName>
</protein>
<sequence>MAGDEAWFDNLRRAVARTNLLNQYFMMALIKEYQEQSDAVRSAVLRFWAEPASVSKLDELENSLRALNKERLSAGGAIAFGSLLLMSISPAKYPPFRARKSAQFLRLLGLKPLPAKAPASERYTQFLKVLDDLCAQAQGAGLPIRDRLDAQGLMWTLLSTDPDSSWSSDEATEFRQWRGDAEPSTPAPAMHDFDASKEAATSLNQTPAPLIAEALLRLKPASEELANELYLDREDLQEIIDLLQARRQIVFYGPPGTGKTYIGKHLARFLSNSQQPDSVQIVQFHPSYSYEDFFEGFRPAGTTEGQVGFSLHQGPLRRLAALASREENRNKPYFLLIDEMNRGNLAKVFGELYFLLEYRDDKIRLQYSPEEEFQLPPNLFIIGTMNSSDRSIAMVDAAIRRRFAFVELHPQGHLIGNVLPRFLTAKQRSTLAFQMLTALNDELDSDQRDLAIGPSYFMRDEAATVQGLRRIWKYELLPLLEEYHYGFLNRTEVHNRFGFDAISSNLDLRLFETGTTRSDYEEESDEVR</sequence>
<dbReference type="EMBL" id="CP034412">
    <property type="protein sequence ID" value="QCY46611.1"/>
    <property type="molecule type" value="Genomic_DNA"/>
</dbReference>
<dbReference type="PANTHER" id="PTHR37291">
    <property type="entry name" value="5-METHYLCYTOSINE-SPECIFIC RESTRICTION ENZYME B"/>
    <property type="match status" value="1"/>
</dbReference>
<feature type="region of interest" description="Disordered" evidence="1">
    <location>
        <begin position="164"/>
        <end position="191"/>
    </location>
</feature>
<evidence type="ECO:0000256" key="1">
    <source>
        <dbReference type="SAM" id="MobiDB-lite"/>
    </source>
</evidence>
<evidence type="ECO:0000259" key="2">
    <source>
        <dbReference type="SMART" id="SM00382"/>
    </source>
</evidence>
<dbReference type="InterPro" id="IPR003593">
    <property type="entry name" value="AAA+_ATPase"/>
</dbReference>
<dbReference type="InterPro" id="IPR027417">
    <property type="entry name" value="P-loop_NTPase"/>
</dbReference>
<dbReference type="Proteomes" id="UP000307000">
    <property type="component" value="Chromosome"/>
</dbReference>
<dbReference type="InterPro" id="IPR052934">
    <property type="entry name" value="Methyl-DNA_Rec/Restrict_Enz"/>
</dbReference>
<evidence type="ECO:0000313" key="4">
    <source>
        <dbReference type="Proteomes" id="UP000307000"/>
    </source>
</evidence>
<reference evidence="3 4" key="1">
    <citation type="submission" date="2018-12" db="EMBL/GenBank/DDBJ databases">
        <title>Complete Genome Sequence of Glutamicibacter creatinolyticus strain LGCM259,isolated from an abscess of a 12-year-old mare in Italy.</title>
        <authorList>
            <person name="Santos R.G."/>
            <person name="Silva A.L."/>
            <person name="Seyffert N."/>
            <person name="Castro T.L.P."/>
            <person name="Attili A.R."/>
            <person name="Rifici C."/>
            <person name="Mazzullo G."/>
            <person name="Brenig B."/>
            <person name="Venanzi F."/>
            <person name="Azevedo V."/>
        </authorList>
    </citation>
    <scope>NUCLEOTIDE SEQUENCE [LARGE SCALE GENOMIC DNA]</scope>
    <source>
        <strain evidence="3 4">LGCM 259</strain>
    </source>
</reference>
<dbReference type="KEGG" id="gcr:GcLGCM259_0855"/>
<dbReference type="InterPro" id="IPR011704">
    <property type="entry name" value="ATPase_dyneun-rel_AAA"/>
</dbReference>
<proteinExistence type="predicted"/>
<dbReference type="Gene3D" id="3.40.50.300">
    <property type="entry name" value="P-loop containing nucleotide triphosphate hydrolases"/>
    <property type="match status" value="1"/>
</dbReference>
<dbReference type="PANTHER" id="PTHR37291:SF1">
    <property type="entry name" value="TYPE IV METHYL-DIRECTED RESTRICTION ENZYME ECOKMCRB SUBUNIT"/>
    <property type="match status" value="1"/>
</dbReference>